<evidence type="ECO:0000313" key="3">
    <source>
        <dbReference type="Proteomes" id="UP000010121"/>
    </source>
</evidence>
<dbReference type="EMBL" id="ACYY01000022">
    <property type="protein sequence ID" value="EEW24250.1"/>
    <property type="molecule type" value="Genomic_DNA"/>
</dbReference>
<dbReference type="Proteomes" id="UP000010121">
    <property type="component" value="Unassembled WGS sequence"/>
</dbReference>
<keyword evidence="3" id="KW-1185">Reference proteome</keyword>
<comment type="caution">
    <text evidence="2">The sequence shown here is derived from an EMBL/GenBank/DDBJ whole genome shotgun (WGS) entry which is preliminary data.</text>
</comment>
<feature type="region of interest" description="Disordered" evidence="1">
    <location>
        <begin position="78"/>
        <end position="99"/>
    </location>
</feature>
<feature type="non-terminal residue" evidence="2">
    <location>
        <position position="152"/>
    </location>
</feature>
<evidence type="ECO:0000313" key="2">
    <source>
        <dbReference type="EMBL" id="EEW24250.1"/>
    </source>
</evidence>
<reference evidence="2 3" key="1">
    <citation type="submission" date="2009-08" db="EMBL/GenBank/DDBJ databases">
        <title>The draft genome of Rhodobacter sp. SW2.</title>
        <authorList>
            <consortium name="US DOE Joint Genome Institute (JGI-PGF)"/>
            <person name="Lucas S."/>
            <person name="Copeland A."/>
            <person name="Lapidus A."/>
            <person name="Glavina del Rio T."/>
            <person name="Tice H."/>
            <person name="Bruce D."/>
            <person name="Goodwin L."/>
            <person name="Pitluck S."/>
            <person name="Larimer F."/>
            <person name="Land M.L."/>
            <person name="Hauser L."/>
            <person name="Emerson D."/>
        </authorList>
    </citation>
    <scope>NUCLEOTIDE SEQUENCE [LARGE SCALE GENOMIC DNA]</scope>
    <source>
        <strain evidence="2 3">SW2</strain>
    </source>
</reference>
<name>C8S3Y8_9RHOB</name>
<accession>C8S3Y8</accession>
<dbReference type="STRING" id="371731.Rsw2DRAFT_2766"/>
<evidence type="ECO:0000256" key="1">
    <source>
        <dbReference type="SAM" id="MobiDB-lite"/>
    </source>
</evidence>
<gene>
    <name evidence="2" type="ORF">Rsw2DRAFT_2766</name>
</gene>
<protein>
    <submittedName>
        <fullName evidence="2">Uncharacterized protein</fullName>
    </submittedName>
</protein>
<proteinExistence type="predicted"/>
<dbReference type="eggNOG" id="COG2931">
    <property type="taxonomic scope" value="Bacteria"/>
</dbReference>
<sequence>MKTGSRGTFVISWSQTETDGLRAAPMDVLNTGATWRWIGEALKVDGLQGPLILEGAEGAADLRRRAARMVRRLVGMAVGQGKDAPEGSPDTDDDGMPEQGFIVTDGHQSYQVTLIDVRDTGARLAMFVDSVPPADIDLWVVRASIDRGPRGA</sequence>
<dbReference type="AlphaFoldDB" id="C8S3Y8"/>
<organism evidence="2 3">
    <name type="scientific">Rhodobacter ferrooxidans</name>
    <dbReference type="NCBI Taxonomy" id="371731"/>
    <lineage>
        <taxon>Bacteria</taxon>
        <taxon>Pseudomonadati</taxon>
        <taxon>Pseudomonadota</taxon>
        <taxon>Alphaproteobacteria</taxon>
        <taxon>Rhodobacterales</taxon>
        <taxon>Rhodobacter group</taxon>
        <taxon>Rhodobacter</taxon>
    </lineage>
</organism>